<dbReference type="PROSITE" id="PS50137">
    <property type="entry name" value="DS_RBD"/>
    <property type="match status" value="2"/>
</dbReference>
<evidence type="ECO:0000256" key="7">
    <source>
        <dbReference type="ARBA" id="ARBA00022842"/>
    </source>
</evidence>
<dbReference type="PROSITE" id="PS00517">
    <property type="entry name" value="RNASE_3_1"/>
    <property type="match status" value="1"/>
</dbReference>
<keyword evidence="4" id="KW-0479">Metal-binding</keyword>
<evidence type="ECO:0000313" key="13">
    <source>
        <dbReference type="Proteomes" id="UP000636800"/>
    </source>
</evidence>
<protein>
    <submittedName>
        <fullName evidence="12">Uncharacterized protein</fullName>
    </submittedName>
</protein>
<dbReference type="PANTHER" id="PTHR14950">
    <property type="entry name" value="DICER-RELATED"/>
    <property type="match status" value="1"/>
</dbReference>
<gene>
    <name evidence="12" type="ORF">HPP92_008857</name>
</gene>
<sequence>MEEICVDMTPIRPSKVLRLPTASSAVDLTHVCFSAPVSVRLPLASFSALAEPCTVAKEMKDALEKVQIIVGYSFHNLSLLEEALTHSSYAGRKSYQRLEFVGDAVLNLAFTNFVFLTNGSVGPGALSVLRAANISTEKLARVAIRHDFYRYLRRNCPKLDCMVKEFADAVSKEREDDYDELPYGGSIVKAPKVLADIVESIAAAIYLDCEFDLVEFWKVFRGILEPIITMNTLNEQPVSNLYELCQKQGKSIEFKNWRNDNLNLTNVFVDGELLGVGSSEQKHIAKLNAARDVLRKMFPEANHVDVVECSSQACVTSEDQRSSKPLNGGLIIKTQTDKRDVMDRSKQRLHELCSKKHWEKPVYSLEDKQGPAHDSRFLCSVRVVGNSIKLFAFGDPKSRVKEAENSAAYKLLGQLKLI</sequence>
<dbReference type="GO" id="GO:0005634">
    <property type="term" value="C:nucleus"/>
    <property type="evidence" value="ECO:0007669"/>
    <property type="project" value="TreeGrafter"/>
</dbReference>
<dbReference type="PANTHER" id="PTHR14950:SF49">
    <property type="entry name" value="RIBONUCLEASE 3-LIKE PROTEIN 2-RELATED"/>
    <property type="match status" value="1"/>
</dbReference>
<evidence type="ECO:0000259" key="11">
    <source>
        <dbReference type="PROSITE" id="PS50142"/>
    </source>
</evidence>
<dbReference type="InterPro" id="IPR014720">
    <property type="entry name" value="dsRBD_dom"/>
</dbReference>
<dbReference type="EMBL" id="JADCNL010000004">
    <property type="protein sequence ID" value="KAG0484778.1"/>
    <property type="molecule type" value="Genomic_DNA"/>
</dbReference>
<dbReference type="GO" id="GO:0005737">
    <property type="term" value="C:cytoplasm"/>
    <property type="evidence" value="ECO:0007669"/>
    <property type="project" value="TreeGrafter"/>
</dbReference>
<keyword evidence="8 9" id="KW-0694">RNA-binding</keyword>
<dbReference type="Pfam" id="PF00035">
    <property type="entry name" value="dsrm"/>
    <property type="match status" value="1"/>
</dbReference>
<dbReference type="GO" id="GO:0004525">
    <property type="term" value="F:ribonuclease III activity"/>
    <property type="evidence" value="ECO:0007669"/>
    <property type="project" value="InterPro"/>
</dbReference>
<organism evidence="12 13">
    <name type="scientific">Vanilla planifolia</name>
    <name type="common">Vanilla</name>
    <dbReference type="NCBI Taxonomy" id="51239"/>
    <lineage>
        <taxon>Eukaryota</taxon>
        <taxon>Viridiplantae</taxon>
        <taxon>Streptophyta</taxon>
        <taxon>Embryophyta</taxon>
        <taxon>Tracheophyta</taxon>
        <taxon>Spermatophyta</taxon>
        <taxon>Magnoliopsida</taxon>
        <taxon>Liliopsida</taxon>
        <taxon>Asparagales</taxon>
        <taxon>Orchidaceae</taxon>
        <taxon>Vanilloideae</taxon>
        <taxon>Vanilleae</taxon>
        <taxon>Vanilla</taxon>
    </lineage>
</organism>
<keyword evidence="7" id="KW-0460">Magnesium</keyword>
<evidence type="ECO:0000256" key="2">
    <source>
        <dbReference type="ARBA" id="ARBA00001946"/>
    </source>
</evidence>
<feature type="domain" description="DRBM" evidence="10">
    <location>
        <begin position="236"/>
        <end position="299"/>
    </location>
</feature>
<evidence type="ECO:0000256" key="6">
    <source>
        <dbReference type="ARBA" id="ARBA00022801"/>
    </source>
</evidence>
<dbReference type="Gene3D" id="1.10.1520.10">
    <property type="entry name" value="Ribonuclease III domain"/>
    <property type="match status" value="1"/>
</dbReference>
<comment type="caution">
    <text evidence="12">The sequence shown here is derived from an EMBL/GenBank/DDBJ whole genome shotgun (WGS) entry which is preliminary data.</text>
</comment>
<dbReference type="SMART" id="SM00535">
    <property type="entry name" value="RIBOc"/>
    <property type="match status" value="1"/>
</dbReference>
<evidence type="ECO:0000256" key="9">
    <source>
        <dbReference type="PROSITE-ProRule" id="PRU00266"/>
    </source>
</evidence>
<dbReference type="PROSITE" id="PS50142">
    <property type="entry name" value="RNASE_3_2"/>
    <property type="match status" value="1"/>
</dbReference>
<evidence type="ECO:0000256" key="1">
    <source>
        <dbReference type="ARBA" id="ARBA00001936"/>
    </source>
</evidence>
<comment type="cofactor">
    <cofactor evidence="2">
        <name>Mg(2+)</name>
        <dbReference type="ChEBI" id="CHEBI:18420"/>
    </cofactor>
</comment>
<dbReference type="AlphaFoldDB" id="A0A835V4W3"/>
<dbReference type="Pfam" id="PF00636">
    <property type="entry name" value="Ribonuclease_3"/>
    <property type="match status" value="1"/>
</dbReference>
<accession>A0A835V4W3</accession>
<evidence type="ECO:0000259" key="10">
    <source>
        <dbReference type="PROSITE" id="PS50137"/>
    </source>
</evidence>
<proteinExistence type="predicted"/>
<evidence type="ECO:0000256" key="3">
    <source>
        <dbReference type="ARBA" id="ARBA00022722"/>
    </source>
</evidence>
<evidence type="ECO:0000313" key="12">
    <source>
        <dbReference type="EMBL" id="KAG0484778.1"/>
    </source>
</evidence>
<feature type="domain" description="RNase III" evidence="11">
    <location>
        <begin position="63"/>
        <end position="210"/>
    </location>
</feature>
<dbReference type="Proteomes" id="UP000636800">
    <property type="component" value="Unassembled WGS sequence"/>
</dbReference>
<dbReference type="GO" id="GO:0046872">
    <property type="term" value="F:metal ion binding"/>
    <property type="evidence" value="ECO:0007669"/>
    <property type="project" value="UniProtKB-KW"/>
</dbReference>
<dbReference type="SUPFAM" id="SSF54768">
    <property type="entry name" value="dsRNA-binding domain-like"/>
    <property type="match status" value="2"/>
</dbReference>
<evidence type="ECO:0000256" key="8">
    <source>
        <dbReference type="ARBA" id="ARBA00022884"/>
    </source>
</evidence>
<dbReference type="Pfam" id="PF14709">
    <property type="entry name" value="DND1_DSRM"/>
    <property type="match status" value="1"/>
</dbReference>
<dbReference type="GO" id="GO:0030422">
    <property type="term" value="P:siRNA processing"/>
    <property type="evidence" value="ECO:0007669"/>
    <property type="project" value="TreeGrafter"/>
</dbReference>
<keyword evidence="5" id="KW-0255">Endonuclease</keyword>
<dbReference type="FunFam" id="1.10.1520.10:FF:000004">
    <property type="entry name" value="Endoribonuclease dicer-like 1"/>
    <property type="match status" value="1"/>
</dbReference>
<keyword evidence="6" id="KW-0378">Hydrolase</keyword>
<evidence type="ECO:0000256" key="5">
    <source>
        <dbReference type="ARBA" id="ARBA00022759"/>
    </source>
</evidence>
<dbReference type="GO" id="GO:0003723">
    <property type="term" value="F:RNA binding"/>
    <property type="evidence" value="ECO:0007669"/>
    <property type="project" value="UniProtKB-UniRule"/>
</dbReference>
<dbReference type="CDD" id="cd00593">
    <property type="entry name" value="RIBOc"/>
    <property type="match status" value="1"/>
</dbReference>
<dbReference type="OrthoDB" id="25308at2759"/>
<dbReference type="Gene3D" id="3.30.160.20">
    <property type="match status" value="2"/>
</dbReference>
<comment type="cofactor">
    <cofactor evidence="1">
        <name>Mn(2+)</name>
        <dbReference type="ChEBI" id="CHEBI:29035"/>
    </cofactor>
</comment>
<dbReference type="SUPFAM" id="SSF69065">
    <property type="entry name" value="RNase III domain-like"/>
    <property type="match status" value="1"/>
</dbReference>
<keyword evidence="13" id="KW-1185">Reference proteome</keyword>
<dbReference type="SMART" id="SM00358">
    <property type="entry name" value="DSRM"/>
    <property type="match status" value="2"/>
</dbReference>
<evidence type="ECO:0000256" key="4">
    <source>
        <dbReference type="ARBA" id="ARBA00022723"/>
    </source>
</evidence>
<feature type="domain" description="DRBM" evidence="10">
    <location>
        <begin position="344"/>
        <end position="417"/>
    </location>
</feature>
<reference evidence="12 13" key="1">
    <citation type="journal article" date="2020" name="Nat. Food">
        <title>A phased Vanilla planifolia genome enables genetic improvement of flavour and production.</title>
        <authorList>
            <person name="Hasing T."/>
            <person name="Tang H."/>
            <person name="Brym M."/>
            <person name="Khazi F."/>
            <person name="Huang T."/>
            <person name="Chambers A.H."/>
        </authorList>
    </citation>
    <scope>NUCLEOTIDE SEQUENCE [LARGE SCALE GENOMIC DNA]</scope>
    <source>
        <tissue evidence="12">Leaf</tissue>
    </source>
</reference>
<keyword evidence="3" id="KW-0540">Nuclease</keyword>
<name>A0A835V4W3_VANPL</name>
<dbReference type="InterPro" id="IPR036389">
    <property type="entry name" value="RNase_III_sf"/>
</dbReference>
<dbReference type="InterPro" id="IPR000999">
    <property type="entry name" value="RNase_III_dom"/>
</dbReference>